<evidence type="ECO:0000256" key="1">
    <source>
        <dbReference type="SAM" id="MobiDB-lite"/>
    </source>
</evidence>
<gene>
    <name evidence="2" type="ORF">Pmani_035085</name>
</gene>
<feature type="compositionally biased region" description="Basic and acidic residues" evidence="1">
    <location>
        <begin position="43"/>
        <end position="74"/>
    </location>
</feature>
<protein>
    <submittedName>
        <fullName evidence="2">Uncharacterized protein</fullName>
    </submittedName>
</protein>
<evidence type="ECO:0000313" key="3">
    <source>
        <dbReference type="Proteomes" id="UP001292094"/>
    </source>
</evidence>
<keyword evidence="3" id="KW-1185">Reference proteome</keyword>
<dbReference type="AlphaFoldDB" id="A0AAE1NNQ4"/>
<comment type="caution">
    <text evidence="2">The sequence shown here is derived from an EMBL/GenBank/DDBJ whole genome shotgun (WGS) entry which is preliminary data.</text>
</comment>
<feature type="region of interest" description="Disordered" evidence="1">
    <location>
        <begin position="1"/>
        <end position="93"/>
    </location>
</feature>
<name>A0AAE1NNQ4_9EUCA</name>
<reference evidence="2" key="1">
    <citation type="submission" date="2023-11" db="EMBL/GenBank/DDBJ databases">
        <title>Genome assemblies of two species of porcelain crab, Petrolisthes cinctipes and Petrolisthes manimaculis (Anomura: Porcellanidae).</title>
        <authorList>
            <person name="Angst P."/>
        </authorList>
    </citation>
    <scope>NUCLEOTIDE SEQUENCE</scope>
    <source>
        <strain evidence="2">PB745_02</strain>
        <tissue evidence="2">Gill</tissue>
    </source>
</reference>
<sequence length="120" mass="14010">METTPTSREGEMKGRDNEAMERDEGDQNTRREGGKIHHHHHQEGRDNETIERDEGDHNTRREGGKNHQEGRDNEAMEGDEGYHQNTRRYSEKCSNDHHKNINVFSTISEGNDSEWQVLIK</sequence>
<evidence type="ECO:0000313" key="2">
    <source>
        <dbReference type="EMBL" id="KAK4292126.1"/>
    </source>
</evidence>
<dbReference type="Proteomes" id="UP001292094">
    <property type="component" value="Unassembled WGS sequence"/>
</dbReference>
<feature type="compositionally biased region" description="Basic and acidic residues" evidence="1">
    <location>
        <begin position="8"/>
        <end position="35"/>
    </location>
</feature>
<proteinExistence type="predicted"/>
<dbReference type="EMBL" id="JAWZYT010004928">
    <property type="protein sequence ID" value="KAK4292126.1"/>
    <property type="molecule type" value="Genomic_DNA"/>
</dbReference>
<accession>A0AAE1NNQ4</accession>
<organism evidence="2 3">
    <name type="scientific">Petrolisthes manimaculis</name>
    <dbReference type="NCBI Taxonomy" id="1843537"/>
    <lineage>
        <taxon>Eukaryota</taxon>
        <taxon>Metazoa</taxon>
        <taxon>Ecdysozoa</taxon>
        <taxon>Arthropoda</taxon>
        <taxon>Crustacea</taxon>
        <taxon>Multicrustacea</taxon>
        <taxon>Malacostraca</taxon>
        <taxon>Eumalacostraca</taxon>
        <taxon>Eucarida</taxon>
        <taxon>Decapoda</taxon>
        <taxon>Pleocyemata</taxon>
        <taxon>Anomura</taxon>
        <taxon>Galatheoidea</taxon>
        <taxon>Porcellanidae</taxon>
        <taxon>Petrolisthes</taxon>
    </lineage>
</organism>